<evidence type="ECO:0000256" key="3">
    <source>
        <dbReference type="ARBA" id="ARBA00022679"/>
    </source>
</evidence>
<keyword evidence="5 8" id="KW-0418">Kinase</keyword>
<evidence type="ECO:0000256" key="2">
    <source>
        <dbReference type="ARBA" id="ARBA00022527"/>
    </source>
</evidence>
<evidence type="ECO:0000256" key="4">
    <source>
        <dbReference type="ARBA" id="ARBA00022741"/>
    </source>
</evidence>
<comment type="caution">
    <text evidence="8">The sequence shown here is derived from an EMBL/GenBank/DDBJ whole genome shotgun (WGS) entry which is preliminary data.</text>
</comment>
<dbReference type="Gene3D" id="3.30.200.20">
    <property type="entry name" value="Phosphorylase Kinase, domain 1"/>
    <property type="match status" value="1"/>
</dbReference>
<sequence length="487" mass="52158">MVGVEGTTFGGYIIERRLGSGGMGTVYAARHPRLSRVDAVKILSEQRGGDPEFRARFLREAEIAARLQHPNLVAVRDRGDQDGRLWIAMQYVEGPDLGALIKRGPAVLDIPRAVHILTEAAQGLDELHRAGLLHRDVKPANILIAEQPGGPDRVLVTDFGIARAADDSTTLAGPGGVTATLAYAAPEQISGAPVDRRADVYALGATLYHMLTGTVPYPRNSPGSVMYAHLHEPPPRPSQRNPQVTKAFDTVIATAMAKRPDDRYDSCGALAAAAAAALSGRRAAGRGRRGLAAALLTVLATTAAAVWFVRAQETTPAAARHHPVADSVDPAQWGVYAYMPEAFPRLLPPFPYGSGYQDLSACVPQAEAVDSLLDSAVPVGELFCLGDRNPAESVQVFCNADRSPMGPSRSYAKAEGDEHWSRPSGTGHVFWGSDLYSGTGTFLDGKVWGVLDVYFDDPARNFCRVRVVGEGPTGTVLRDRWWANAPL</sequence>
<keyword evidence="9" id="KW-1185">Reference proteome</keyword>
<evidence type="ECO:0000313" key="8">
    <source>
        <dbReference type="EMBL" id="MBP2190955.1"/>
    </source>
</evidence>
<feature type="domain" description="Protein kinase" evidence="7">
    <location>
        <begin position="12"/>
        <end position="278"/>
    </location>
</feature>
<keyword evidence="6" id="KW-0067">ATP-binding</keyword>
<dbReference type="InterPro" id="IPR008271">
    <property type="entry name" value="Ser/Thr_kinase_AS"/>
</dbReference>
<dbReference type="CDD" id="cd14014">
    <property type="entry name" value="STKc_PknB_like"/>
    <property type="match status" value="1"/>
</dbReference>
<accession>A0ABS4QIH6</accession>
<dbReference type="RefSeq" id="WP_209891839.1">
    <property type="nucleotide sequence ID" value="NZ_JAGGMR010000001.1"/>
</dbReference>
<dbReference type="SUPFAM" id="SSF56112">
    <property type="entry name" value="Protein kinase-like (PK-like)"/>
    <property type="match status" value="1"/>
</dbReference>
<gene>
    <name evidence="8" type="ORF">BJ987_003856</name>
</gene>
<dbReference type="Pfam" id="PF00069">
    <property type="entry name" value="Pkinase"/>
    <property type="match status" value="1"/>
</dbReference>
<evidence type="ECO:0000256" key="5">
    <source>
        <dbReference type="ARBA" id="ARBA00022777"/>
    </source>
</evidence>
<dbReference type="PROSITE" id="PS50011">
    <property type="entry name" value="PROTEIN_KINASE_DOM"/>
    <property type="match status" value="1"/>
</dbReference>
<dbReference type="PANTHER" id="PTHR43289">
    <property type="entry name" value="MITOGEN-ACTIVATED PROTEIN KINASE KINASE KINASE 20-RELATED"/>
    <property type="match status" value="1"/>
</dbReference>
<protein>
    <recommendedName>
        <fullName evidence="1">non-specific serine/threonine protein kinase</fullName>
        <ecNumber evidence="1">2.7.11.1</ecNumber>
    </recommendedName>
</protein>
<evidence type="ECO:0000256" key="1">
    <source>
        <dbReference type="ARBA" id="ARBA00012513"/>
    </source>
</evidence>
<evidence type="ECO:0000313" key="9">
    <source>
        <dbReference type="Proteomes" id="UP001519325"/>
    </source>
</evidence>
<dbReference type="Gene3D" id="1.10.510.10">
    <property type="entry name" value="Transferase(Phosphotransferase) domain 1"/>
    <property type="match status" value="1"/>
</dbReference>
<dbReference type="Proteomes" id="UP001519325">
    <property type="component" value="Unassembled WGS sequence"/>
</dbReference>
<dbReference type="SMART" id="SM00220">
    <property type="entry name" value="S_TKc"/>
    <property type="match status" value="1"/>
</dbReference>
<proteinExistence type="predicted"/>
<dbReference type="EC" id="2.7.11.1" evidence="1"/>
<dbReference type="GO" id="GO:0004674">
    <property type="term" value="F:protein serine/threonine kinase activity"/>
    <property type="evidence" value="ECO:0007669"/>
    <property type="project" value="UniProtKB-EC"/>
</dbReference>
<name>A0ABS4QIH6_9NOCA</name>
<keyword evidence="2" id="KW-0723">Serine/threonine-protein kinase</keyword>
<dbReference type="EMBL" id="JAGGMR010000001">
    <property type="protein sequence ID" value="MBP2190955.1"/>
    <property type="molecule type" value="Genomic_DNA"/>
</dbReference>
<reference evidence="8 9" key="1">
    <citation type="submission" date="2021-03" db="EMBL/GenBank/DDBJ databases">
        <title>Sequencing the genomes of 1000 actinobacteria strains.</title>
        <authorList>
            <person name="Klenk H.-P."/>
        </authorList>
    </citation>
    <scope>NUCLEOTIDE SEQUENCE [LARGE SCALE GENOMIC DNA]</scope>
    <source>
        <strain evidence="8 9">DSM 45516</strain>
    </source>
</reference>
<evidence type="ECO:0000256" key="6">
    <source>
        <dbReference type="ARBA" id="ARBA00022840"/>
    </source>
</evidence>
<dbReference type="PANTHER" id="PTHR43289:SF6">
    <property type="entry name" value="SERINE_THREONINE-PROTEIN KINASE NEKL-3"/>
    <property type="match status" value="1"/>
</dbReference>
<keyword evidence="4" id="KW-0547">Nucleotide-binding</keyword>
<evidence type="ECO:0000259" key="7">
    <source>
        <dbReference type="PROSITE" id="PS50011"/>
    </source>
</evidence>
<keyword evidence="3 8" id="KW-0808">Transferase</keyword>
<dbReference type="InterPro" id="IPR000719">
    <property type="entry name" value="Prot_kinase_dom"/>
</dbReference>
<dbReference type="PROSITE" id="PS00108">
    <property type="entry name" value="PROTEIN_KINASE_ST"/>
    <property type="match status" value="1"/>
</dbReference>
<dbReference type="InterPro" id="IPR011009">
    <property type="entry name" value="Kinase-like_dom_sf"/>
</dbReference>
<organism evidence="8 9">
    <name type="scientific">Nocardia goodfellowii</name>
    <dbReference type="NCBI Taxonomy" id="882446"/>
    <lineage>
        <taxon>Bacteria</taxon>
        <taxon>Bacillati</taxon>
        <taxon>Actinomycetota</taxon>
        <taxon>Actinomycetes</taxon>
        <taxon>Mycobacteriales</taxon>
        <taxon>Nocardiaceae</taxon>
        <taxon>Nocardia</taxon>
    </lineage>
</organism>